<evidence type="ECO:0000313" key="2">
    <source>
        <dbReference type="EMBL" id="UOF00503.1"/>
    </source>
</evidence>
<dbReference type="Gene3D" id="2.180.10.10">
    <property type="entry name" value="RHS repeat-associated core"/>
    <property type="match status" value="1"/>
</dbReference>
<organism evidence="2 3">
    <name type="scientific">Bdellovibrio reynosensis</name>
    <dbReference type="NCBI Taxonomy" id="2835041"/>
    <lineage>
        <taxon>Bacteria</taxon>
        <taxon>Pseudomonadati</taxon>
        <taxon>Bdellovibrionota</taxon>
        <taxon>Bdellovibrionia</taxon>
        <taxon>Bdellovibrionales</taxon>
        <taxon>Pseudobdellovibrionaceae</taxon>
        <taxon>Bdellovibrio</taxon>
    </lineage>
</organism>
<dbReference type="Proteomes" id="UP000830116">
    <property type="component" value="Chromosome"/>
</dbReference>
<evidence type="ECO:0000259" key="1">
    <source>
        <dbReference type="Pfam" id="PF20148"/>
    </source>
</evidence>
<protein>
    <submittedName>
        <fullName evidence="2">RHS repeat protein</fullName>
    </submittedName>
</protein>
<evidence type="ECO:0000313" key="3">
    <source>
        <dbReference type="Proteomes" id="UP000830116"/>
    </source>
</evidence>
<gene>
    <name evidence="2" type="ORF">MNR06_12420</name>
</gene>
<reference evidence="2" key="1">
    <citation type="submission" date="2022-03" db="EMBL/GenBank/DDBJ databases">
        <title>Genome Identification and Characterization of new species Bdellovibrio reynosense LBG001 sp. nov. from a Mexico soil sample.</title>
        <authorList>
            <person name="Camilli A."/>
            <person name="Ajao Y."/>
            <person name="Guo X."/>
        </authorList>
    </citation>
    <scope>NUCLEOTIDE SEQUENCE</scope>
    <source>
        <strain evidence="2">LBG001</strain>
    </source>
</reference>
<dbReference type="PANTHER" id="PTHR32305:SF15">
    <property type="entry name" value="PROTEIN RHSA-RELATED"/>
    <property type="match status" value="1"/>
</dbReference>
<feature type="domain" description="DUF6531" evidence="1">
    <location>
        <begin position="3"/>
        <end position="75"/>
    </location>
</feature>
<proteinExistence type="predicted"/>
<dbReference type="PANTHER" id="PTHR32305">
    <property type="match status" value="1"/>
</dbReference>
<accession>A0ABY4C694</accession>
<dbReference type="Pfam" id="PF20148">
    <property type="entry name" value="DUF6531"/>
    <property type="match status" value="1"/>
</dbReference>
<dbReference type="EMBL" id="CP093442">
    <property type="protein sequence ID" value="UOF00503.1"/>
    <property type="molecule type" value="Genomic_DNA"/>
</dbReference>
<keyword evidence="3" id="KW-1185">Reference proteome</keyword>
<dbReference type="RefSeq" id="WP_243536532.1">
    <property type="nucleotide sequence ID" value="NZ_CP093442.1"/>
</dbReference>
<dbReference type="InterPro" id="IPR050708">
    <property type="entry name" value="T6SS_VgrG/RHS"/>
</dbReference>
<name>A0ABY4C694_9BACT</name>
<sequence>MAHIDTISGSFIQSFNDFTESRLDLDVNHVRTYNSRSTFSGGFGEGWCTDLDLSISENNGHLLLRYCGDGKEVVFKKEGSVFLAKDFRDGRIHKENQSYVRTLIDGTTERYQGGKLKSITGPDTIRNLRFIYSKMNQLEKIQDGSGRSLLFERNKDHLITKISFKSNRNLEQKVIAIFEYSNAKLVSSMNFEGERYHYFYDGKNKLNKVIWPDKGWISLTYHPTTGWVSDLKGTDICSENFDYKLRTEGNPIAYNVDVTKTCIGKAPIKTTYTYKYSADYSQLNSMTVKNGEGTSEYLLNNSEEPIEIIKTLGKDVFKTSIKRNEYGQTVEVSSPYKKTSFSYSRGKAGHLVSQVDYESFLNGVSSEKGGYKFTYDKEGRLASATPLDKTSILFSYDAQGRLSKTRQGNIEVEHFYEGDSKDAKELIVEGKKIPNILDESQLGLKYRTQIELSREYDLVMNLAQPNY</sequence>
<dbReference type="InterPro" id="IPR045351">
    <property type="entry name" value="DUF6531"/>
</dbReference>